<dbReference type="CDD" id="cd12152">
    <property type="entry name" value="F1-ATPase_delta"/>
    <property type="match status" value="1"/>
</dbReference>
<dbReference type="AlphaFoldDB" id="A0A6S7BU50"/>
<feature type="domain" description="ATP synthase F1 complex delta/epsilon subunit N-terminal" evidence="10">
    <location>
        <begin position="7"/>
        <end position="88"/>
    </location>
</feature>
<dbReference type="InterPro" id="IPR036771">
    <property type="entry name" value="ATPsynth_dsu/esu_N"/>
</dbReference>
<evidence type="ECO:0000256" key="9">
    <source>
        <dbReference type="HAMAP-Rule" id="MF_00530"/>
    </source>
</evidence>
<keyword evidence="6 9" id="KW-0472">Membrane</keyword>
<sequence length="156" mass="16763">MKSADGMHLTVATPLAIVANVDTVAHLRAEDDTGAFGILRGHADFITALAVSVLSWRELDGTEHHIAVRGGMLSVSGGNTITVATREAVARDDLRQLETEVLASFHRRNEAEITARTDAQRLYLAAIRQIYRLSGDSPPDRLPRLGRAAAPAGLES</sequence>
<dbReference type="PANTHER" id="PTHR13822">
    <property type="entry name" value="ATP SYNTHASE DELTA/EPSILON CHAIN"/>
    <property type="match status" value="1"/>
</dbReference>
<name>A0A6S7BU50_9BURK</name>
<comment type="function">
    <text evidence="1 9">Produces ATP from ADP in the presence of a proton gradient across the membrane.</text>
</comment>
<comment type="subunit">
    <text evidence="9">F-type ATPases have 2 components, CF(1) - the catalytic core - and CF(0) - the membrane proton channel. CF(1) has five subunits: alpha(3), beta(3), gamma(1), delta(1), epsilon(1). CF(0) has three main subunits: a, b and c.</text>
</comment>
<dbReference type="GO" id="GO:0046933">
    <property type="term" value="F:proton-transporting ATP synthase activity, rotational mechanism"/>
    <property type="evidence" value="ECO:0007669"/>
    <property type="project" value="UniProtKB-UniRule"/>
</dbReference>
<dbReference type="GO" id="GO:0045259">
    <property type="term" value="C:proton-transporting ATP synthase complex"/>
    <property type="evidence" value="ECO:0007669"/>
    <property type="project" value="UniProtKB-KW"/>
</dbReference>
<gene>
    <name evidence="11" type="primary">atpC_1</name>
    <name evidence="9" type="synonym">atpC</name>
    <name evidence="11" type="ORF">LMG26788_00087</name>
</gene>
<dbReference type="Gene3D" id="2.60.15.10">
    <property type="entry name" value="F0F1 ATP synthase delta/epsilon subunit, N-terminal"/>
    <property type="match status" value="1"/>
</dbReference>
<proteinExistence type="inferred from homology"/>
<evidence type="ECO:0000313" key="12">
    <source>
        <dbReference type="Proteomes" id="UP000494203"/>
    </source>
</evidence>
<evidence type="ECO:0000256" key="7">
    <source>
        <dbReference type="ARBA" id="ARBA00023196"/>
    </source>
</evidence>
<keyword evidence="9" id="KW-1003">Cell membrane</keyword>
<evidence type="ECO:0000259" key="10">
    <source>
        <dbReference type="Pfam" id="PF02823"/>
    </source>
</evidence>
<keyword evidence="9" id="KW-0375">Hydrogen ion transport</keyword>
<dbReference type="GO" id="GO:0005886">
    <property type="term" value="C:plasma membrane"/>
    <property type="evidence" value="ECO:0007669"/>
    <property type="project" value="UniProtKB-SubCell"/>
</dbReference>
<keyword evidence="12" id="KW-1185">Reference proteome</keyword>
<evidence type="ECO:0000256" key="8">
    <source>
        <dbReference type="ARBA" id="ARBA00023310"/>
    </source>
</evidence>
<keyword evidence="8 9" id="KW-0066">ATP synthesis</keyword>
<comment type="subcellular location">
    <subcellularLocation>
        <location evidence="9">Cell membrane</location>
        <topology evidence="9">Peripheral membrane protein</topology>
    </subcellularLocation>
    <subcellularLocation>
        <location evidence="2">Endomembrane system</location>
        <topology evidence="2">Peripheral membrane protein</topology>
    </subcellularLocation>
</comment>
<comment type="similarity">
    <text evidence="3 9">Belongs to the ATPase epsilon chain family.</text>
</comment>
<dbReference type="EMBL" id="CADIKZ010000001">
    <property type="protein sequence ID" value="CAB3817389.1"/>
    <property type="molecule type" value="Genomic_DNA"/>
</dbReference>
<dbReference type="RefSeq" id="WP_217483951.1">
    <property type="nucleotide sequence ID" value="NZ_CADIKZ010000001.1"/>
</dbReference>
<evidence type="ECO:0000256" key="6">
    <source>
        <dbReference type="ARBA" id="ARBA00023136"/>
    </source>
</evidence>
<dbReference type="InterPro" id="IPR001469">
    <property type="entry name" value="ATP_synth_F1_dsu/esu"/>
</dbReference>
<dbReference type="NCBIfam" id="TIGR03166">
    <property type="entry name" value="alt_F1F0_F1_eps"/>
    <property type="match status" value="1"/>
</dbReference>
<keyword evidence="4 9" id="KW-0813">Transport</keyword>
<evidence type="ECO:0000256" key="5">
    <source>
        <dbReference type="ARBA" id="ARBA00023065"/>
    </source>
</evidence>
<evidence type="ECO:0000256" key="4">
    <source>
        <dbReference type="ARBA" id="ARBA00022448"/>
    </source>
</evidence>
<dbReference type="GO" id="GO:0012505">
    <property type="term" value="C:endomembrane system"/>
    <property type="evidence" value="ECO:0007669"/>
    <property type="project" value="UniProtKB-SubCell"/>
</dbReference>
<keyword evidence="5 9" id="KW-0406">Ion transport</keyword>
<dbReference type="NCBIfam" id="NF009981">
    <property type="entry name" value="PRK13447.1"/>
    <property type="match status" value="1"/>
</dbReference>
<reference evidence="11 12" key="1">
    <citation type="submission" date="2020-04" db="EMBL/GenBank/DDBJ databases">
        <authorList>
            <person name="De Canck E."/>
        </authorList>
    </citation>
    <scope>NUCLEOTIDE SEQUENCE [LARGE SCALE GENOMIC DNA]</scope>
    <source>
        <strain evidence="11 12">LMG 26788</strain>
    </source>
</reference>
<dbReference type="Proteomes" id="UP000494203">
    <property type="component" value="Unassembled WGS sequence"/>
</dbReference>
<dbReference type="InterPro" id="IPR024037">
    <property type="entry name" value="Alt_ATP_synth_F1_esu"/>
</dbReference>
<evidence type="ECO:0000256" key="2">
    <source>
        <dbReference type="ARBA" id="ARBA00004184"/>
    </source>
</evidence>
<dbReference type="InterPro" id="IPR020546">
    <property type="entry name" value="ATP_synth_F1_dsu/esu_N"/>
</dbReference>
<evidence type="ECO:0000313" key="11">
    <source>
        <dbReference type="EMBL" id="CAB3817389.1"/>
    </source>
</evidence>
<evidence type="ECO:0000256" key="3">
    <source>
        <dbReference type="ARBA" id="ARBA00005712"/>
    </source>
</evidence>
<dbReference type="SUPFAM" id="SSF51344">
    <property type="entry name" value="Epsilon subunit of F1F0-ATP synthase N-terminal domain"/>
    <property type="match status" value="1"/>
</dbReference>
<dbReference type="GO" id="GO:0005524">
    <property type="term" value="F:ATP binding"/>
    <property type="evidence" value="ECO:0007669"/>
    <property type="project" value="UniProtKB-UniRule"/>
</dbReference>
<accession>A0A6S7BU50</accession>
<dbReference type="PANTHER" id="PTHR13822:SF10">
    <property type="entry name" value="ATP SYNTHASE EPSILON CHAIN, CHLOROPLASTIC"/>
    <property type="match status" value="1"/>
</dbReference>
<dbReference type="Pfam" id="PF02823">
    <property type="entry name" value="ATP-synt_DE_N"/>
    <property type="match status" value="1"/>
</dbReference>
<dbReference type="HAMAP" id="MF_00530">
    <property type="entry name" value="ATP_synth_epsil_bac"/>
    <property type="match status" value="1"/>
</dbReference>
<protein>
    <recommendedName>
        <fullName evidence="9">ATP synthase epsilon chain</fullName>
    </recommendedName>
    <alternativeName>
        <fullName evidence="9">ATP synthase F1 sector epsilon subunit</fullName>
    </alternativeName>
    <alternativeName>
        <fullName evidence="9">F-ATPase epsilon subunit</fullName>
    </alternativeName>
</protein>
<keyword evidence="7 9" id="KW-0139">CF(1)</keyword>
<organism evidence="11 12">
    <name type="scientific">Achromobacter pulmonis</name>
    <dbReference type="NCBI Taxonomy" id="1389932"/>
    <lineage>
        <taxon>Bacteria</taxon>
        <taxon>Pseudomonadati</taxon>
        <taxon>Pseudomonadota</taxon>
        <taxon>Betaproteobacteria</taxon>
        <taxon>Burkholderiales</taxon>
        <taxon>Alcaligenaceae</taxon>
        <taxon>Achromobacter</taxon>
    </lineage>
</organism>
<evidence type="ECO:0000256" key="1">
    <source>
        <dbReference type="ARBA" id="ARBA00003543"/>
    </source>
</evidence>